<evidence type="ECO:0000256" key="2">
    <source>
        <dbReference type="ARBA" id="ARBA00011484"/>
    </source>
</evidence>
<proteinExistence type="inferred from homology"/>
<feature type="compositionally biased region" description="Low complexity" evidence="6">
    <location>
        <begin position="105"/>
        <end position="117"/>
    </location>
</feature>
<gene>
    <name evidence="9" type="ORF">KX928_03315</name>
</gene>
<comment type="caution">
    <text evidence="9">The sequence shown here is derived from an EMBL/GenBank/DDBJ whole genome shotgun (WGS) entry which is preliminary data.</text>
</comment>
<organism evidence="9 10">
    <name type="scientific">Roseobacter insulae</name>
    <dbReference type="NCBI Taxonomy" id="2859783"/>
    <lineage>
        <taxon>Bacteria</taxon>
        <taxon>Pseudomonadati</taxon>
        <taxon>Pseudomonadota</taxon>
        <taxon>Alphaproteobacteria</taxon>
        <taxon>Rhodobacterales</taxon>
        <taxon>Roseobacteraceae</taxon>
        <taxon>Roseobacter</taxon>
    </lineage>
</organism>
<dbReference type="AlphaFoldDB" id="A0A9X1FTG9"/>
<name>A0A9X1FTG9_9RHOB</name>
<feature type="region of interest" description="Disordered" evidence="6">
    <location>
        <begin position="97"/>
        <end position="117"/>
    </location>
</feature>
<protein>
    <recommendedName>
        <fullName evidence="5">Dihydrolipoamide acetyltransferase component of pyruvate dehydrogenase complex</fullName>
        <ecNumber evidence="5">2.3.1.-</ecNumber>
    </recommendedName>
</protein>
<evidence type="ECO:0000259" key="7">
    <source>
        <dbReference type="PROSITE" id="PS50968"/>
    </source>
</evidence>
<keyword evidence="4 5" id="KW-0012">Acyltransferase</keyword>
<dbReference type="InterPro" id="IPR001078">
    <property type="entry name" value="2-oxoacid_DH_actylTfrase"/>
</dbReference>
<accession>A0A9X1FTG9</accession>
<dbReference type="InterPro" id="IPR003016">
    <property type="entry name" value="2-oxoA_DH_lipoyl-BS"/>
</dbReference>
<dbReference type="InterPro" id="IPR004167">
    <property type="entry name" value="PSBD"/>
</dbReference>
<dbReference type="Pfam" id="PF00198">
    <property type="entry name" value="2-oxoacid_dh"/>
    <property type="match status" value="1"/>
</dbReference>
<dbReference type="EMBL" id="JAHXDN010000001">
    <property type="protein sequence ID" value="MBW4706810.1"/>
    <property type="molecule type" value="Genomic_DNA"/>
</dbReference>
<dbReference type="Proteomes" id="UP001138661">
    <property type="component" value="Unassembled WGS sequence"/>
</dbReference>
<evidence type="ECO:0000313" key="10">
    <source>
        <dbReference type="Proteomes" id="UP001138661"/>
    </source>
</evidence>
<reference evidence="9" key="1">
    <citation type="submission" date="2021-07" db="EMBL/GenBank/DDBJ databases">
        <title>Roseobacter insulae sp. nov., isolated from a tidal flat.</title>
        <authorList>
            <person name="Park S."/>
            <person name="Yoon J.-H."/>
        </authorList>
    </citation>
    <scope>NUCLEOTIDE SEQUENCE</scope>
    <source>
        <strain evidence="9">YSTF-M11</strain>
    </source>
</reference>
<dbReference type="RefSeq" id="WP_219498895.1">
    <property type="nucleotide sequence ID" value="NZ_JAHXDN010000001.1"/>
</dbReference>
<comment type="similarity">
    <text evidence="5">Belongs to the 2-oxoacid dehydrogenase family.</text>
</comment>
<dbReference type="GO" id="GO:0016407">
    <property type="term" value="F:acetyltransferase activity"/>
    <property type="evidence" value="ECO:0007669"/>
    <property type="project" value="TreeGrafter"/>
</dbReference>
<sequence>MTVFTLPDLGEGLQEAEIVAWHVSQGDHVMTDQPLLSVETDKAVVEVPSPNSGTVKQIIAQEGEVIAIGAPLIDIVTGTADDKGAIVGELAQHTLTASTANKPDAGGTAPAPSTAKATPAVRQLAREKGIDLASVTGSGPRGTILSSDILAAETGSGSGQPLRGVRRSMALAMARSRDSVVPATVTDRADIHSWSANEDPTLRLVQALAVACRAEPALNAWFDGQERQVHTHVDLAIAVDTPGGLFTPVLRAVHTRSNLSTRIADLKAAVAARTIAPEALRGATITLSNFGMLGGAFAQLVVTPPQVAILGAGRIEEACVAQDGQTVVRRVLPLSLTFDHRVVTGAEAARFLCAARTDLERPSQAARD</sequence>
<evidence type="ECO:0000256" key="6">
    <source>
        <dbReference type="SAM" id="MobiDB-lite"/>
    </source>
</evidence>
<dbReference type="PROSITE" id="PS50968">
    <property type="entry name" value="BIOTINYL_LIPOYL"/>
    <property type="match status" value="1"/>
</dbReference>
<dbReference type="GO" id="GO:0005737">
    <property type="term" value="C:cytoplasm"/>
    <property type="evidence" value="ECO:0007669"/>
    <property type="project" value="TreeGrafter"/>
</dbReference>
<dbReference type="PANTHER" id="PTHR43178">
    <property type="entry name" value="DIHYDROLIPOAMIDE ACETYLTRANSFERASE COMPONENT OF PYRUVATE DEHYDROGENASE COMPLEX"/>
    <property type="match status" value="1"/>
</dbReference>
<dbReference type="EC" id="2.3.1.-" evidence="5"/>
<comment type="cofactor">
    <cofactor evidence="1 5">
        <name>(R)-lipoate</name>
        <dbReference type="ChEBI" id="CHEBI:83088"/>
    </cofactor>
</comment>
<dbReference type="GO" id="GO:0031405">
    <property type="term" value="F:lipoic acid binding"/>
    <property type="evidence" value="ECO:0007669"/>
    <property type="project" value="TreeGrafter"/>
</dbReference>
<keyword evidence="5" id="KW-0450">Lipoyl</keyword>
<evidence type="ECO:0000256" key="1">
    <source>
        <dbReference type="ARBA" id="ARBA00001938"/>
    </source>
</evidence>
<feature type="domain" description="Lipoyl-binding" evidence="7">
    <location>
        <begin position="1"/>
        <end position="76"/>
    </location>
</feature>
<evidence type="ECO:0000256" key="3">
    <source>
        <dbReference type="ARBA" id="ARBA00022679"/>
    </source>
</evidence>
<dbReference type="InterPro" id="IPR050743">
    <property type="entry name" value="2-oxoacid_DH_E2_comp"/>
</dbReference>
<dbReference type="CDD" id="cd06849">
    <property type="entry name" value="lipoyl_domain"/>
    <property type="match status" value="1"/>
</dbReference>
<feature type="domain" description="Peripheral subunit-binding (PSBD)" evidence="8">
    <location>
        <begin position="116"/>
        <end position="153"/>
    </location>
</feature>
<dbReference type="PANTHER" id="PTHR43178:SF12">
    <property type="entry name" value="DIHYDROLIPOAMIDE ACETYLTRANSFERASE COMPONENT OF PYRUVATE DEHYDROGENASE COMPLEX"/>
    <property type="match status" value="1"/>
</dbReference>
<evidence type="ECO:0000259" key="8">
    <source>
        <dbReference type="PROSITE" id="PS51826"/>
    </source>
</evidence>
<dbReference type="Pfam" id="PF00364">
    <property type="entry name" value="Biotin_lipoyl"/>
    <property type="match status" value="1"/>
</dbReference>
<comment type="subunit">
    <text evidence="2">Forms a 24-polypeptide structural core with octahedral symmetry.</text>
</comment>
<dbReference type="PROSITE" id="PS51826">
    <property type="entry name" value="PSBD"/>
    <property type="match status" value="1"/>
</dbReference>
<evidence type="ECO:0000256" key="4">
    <source>
        <dbReference type="ARBA" id="ARBA00023315"/>
    </source>
</evidence>
<evidence type="ECO:0000256" key="5">
    <source>
        <dbReference type="RuleBase" id="RU003423"/>
    </source>
</evidence>
<evidence type="ECO:0000313" key="9">
    <source>
        <dbReference type="EMBL" id="MBW4706810.1"/>
    </source>
</evidence>
<keyword evidence="10" id="KW-1185">Reference proteome</keyword>
<dbReference type="PROSITE" id="PS00189">
    <property type="entry name" value="LIPOYL"/>
    <property type="match status" value="1"/>
</dbReference>
<dbReference type="Pfam" id="PF02817">
    <property type="entry name" value="E3_binding"/>
    <property type="match status" value="1"/>
</dbReference>
<keyword evidence="3 5" id="KW-0808">Transferase</keyword>
<dbReference type="InterPro" id="IPR000089">
    <property type="entry name" value="Biotin_lipoyl"/>
</dbReference>